<comment type="caution">
    <text evidence="3">The sequence shown here is derived from an EMBL/GenBank/DDBJ whole genome shotgun (WGS) entry which is preliminary data.</text>
</comment>
<dbReference type="SUPFAM" id="SSF53335">
    <property type="entry name" value="S-adenosyl-L-methionine-dependent methyltransferases"/>
    <property type="match status" value="1"/>
</dbReference>
<dbReference type="RefSeq" id="WP_338224911.1">
    <property type="nucleotide sequence ID" value="NZ_BTPD01000008.1"/>
</dbReference>
<keyword evidence="2" id="KW-0472">Membrane</keyword>
<dbReference type="Gene3D" id="3.40.50.150">
    <property type="entry name" value="Vaccinia Virus protein VP39"/>
    <property type="match status" value="1"/>
</dbReference>
<sequence length="298" mass="33702">MRQVSCPVCHTAPTFSPAPHFLCDCPRCGIQWTFIPEDLQWEELYRDEVYAVVDNRASIFEKIIFSEARKVLRKAYKLVPERKKLLDFGSGKGQFLKVAKDLGWKGLGIETEPERARFAQENYRVQVLTSFYSQGKIESGNFDLITLNHVLEHLPEPMSLLKELVQQNLAVDGILYLEVPRADSWQAKIGGANWMHWDIPKHLTHWNSKSLEKELQKIGVSPIAQRGFSVHLGILGMLQALMSRLGFKENLIFRLKREKTLGLILGIGLLLPFATGLEALSVLFGKSGILGIYGKKNG</sequence>
<keyword evidence="2" id="KW-1133">Transmembrane helix</keyword>
<dbReference type="Pfam" id="PF13489">
    <property type="entry name" value="Methyltransf_23"/>
    <property type="match status" value="1"/>
</dbReference>
<dbReference type="PANTHER" id="PTHR43861">
    <property type="entry name" value="TRANS-ACONITATE 2-METHYLTRANSFERASE-RELATED"/>
    <property type="match status" value="1"/>
</dbReference>
<keyword evidence="1" id="KW-0808">Transferase</keyword>
<dbReference type="Proteomes" id="UP001338309">
    <property type="component" value="Unassembled WGS sequence"/>
</dbReference>
<evidence type="ECO:0000313" key="4">
    <source>
        <dbReference type="Proteomes" id="UP001338309"/>
    </source>
</evidence>
<dbReference type="InterPro" id="IPR029063">
    <property type="entry name" value="SAM-dependent_MTases_sf"/>
</dbReference>
<keyword evidence="4" id="KW-1185">Reference proteome</keyword>
<accession>A0ABQ6PSK3</accession>
<evidence type="ECO:0000256" key="1">
    <source>
        <dbReference type="ARBA" id="ARBA00022679"/>
    </source>
</evidence>
<evidence type="ECO:0008006" key="5">
    <source>
        <dbReference type="Google" id="ProtNLM"/>
    </source>
</evidence>
<dbReference type="CDD" id="cd02440">
    <property type="entry name" value="AdoMet_MTases"/>
    <property type="match status" value="1"/>
</dbReference>
<dbReference type="EMBL" id="BTPD01000008">
    <property type="protein sequence ID" value="GMQ30205.1"/>
    <property type="molecule type" value="Genomic_DNA"/>
</dbReference>
<organism evidence="3 4">
    <name type="scientific">Algoriphagus confluentis</name>
    <dbReference type="NCBI Taxonomy" id="1697556"/>
    <lineage>
        <taxon>Bacteria</taxon>
        <taxon>Pseudomonadati</taxon>
        <taxon>Bacteroidota</taxon>
        <taxon>Cytophagia</taxon>
        <taxon>Cytophagales</taxon>
        <taxon>Cyclobacteriaceae</taxon>
        <taxon>Algoriphagus</taxon>
    </lineage>
</organism>
<keyword evidence="2" id="KW-0812">Transmembrane</keyword>
<feature type="transmembrane region" description="Helical" evidence="2">
    <location>
        <begin position="263"/>
        <end position="284"/>
    </location>
</feature>
<evidence type="ECO:0000256" key="2">
    <source>
        <dbReference type="SAM" id="Phobius"/>
    </source>
</evidence>
<name>A0ABQ6PSK3_9BACT</name>
<proteinExistence type="predicted"/>
<evidence type="ECO:0000313" key="3">
    <source>
        <dbReference type="EMBL" id="GMQ30205.1"/>
    </source>
</evidence>
<reference evidence="3 4" key="1">
    <citation type="submission" date="2023-08" db="EMBL/GenBank/DDBJ databases">
        <title>Draft genome sequence of Algoriphagus confluentis.</title>
        <authorList>
            <person name="Takatani N."/>
            <person name="Hosokawa M."/>
            <person name="Sawabe T."/>
        </authorList>
    </citation>
    <scope>NUCLEOTIDE SEQUENCE [LARGE SCALE GENOMIC DNA]</scope>
    <source>
        <strain evidence="3 4">NBRC 111222</strain>
    </source>
</reference>
<protein>
    <recommendedName>
        <fullName evidence="5">Class I SAM-dependent methyltransferase</fullName>
    </recommendedName>
</protein>
<dbReference type="PANTHER" id="PTHR43861:SF3">
    <property type="entry name" value="PUTATIVE (AFU_ORTHOLOGUE AFUA_2G14390)-RELATED"/>
    <property type="match status" value="1"/>
</dbReference>
<gene>
    <name evidence="3" type="ORF">Aconfl_28480</name>
</gene>